<feature type="region of interest" description="Disordered" evidence="2">
    <location>
        <begin position="296"/>
        <end position="327"/>
    </location>
</feature>
<sequence>MNRLLTFIVSLLLTSCTAQAQNSTPSPTPTIIPTPTASSVSNTRAKRFTLELSLSAPEDLKVREGDVVVMGQVLSDRTRERQRLEAQKAQVLIQLDRLKQAPIKPLAPKAASGIANLPTPSFIEEEAEIDREQVALQQIEQDWNRQQRKIDLLQGFNPSDLPPSTLPHEQEKLRQRERDVKQAKAELELSRAKLDRAKENYQYRQYEHSLEISKRSIDLERQQQEYQRQLQEHEQQERDRVFQLAQVNVQLQNLETQLTNLSIVKSAYNAKVQRVKWKGQNNQILTVELTLIVGDLRNTPRSKQASSNDSDDPKPETPPFQSSNPQR</sequence>
<dbReference type="PROSITE" id="PS51257">
    <property type="entry name" value="PROKAR_LIPOPROTEIN"/>
    <property type="match status" value="1"/>
</dbReference>
<dbReference type="Proteomes" id="UP000217895">
    <property type="component" value="Chromosome"/>
</dbReference>
<evidence type="ECO:0000256" key="2">
    <source>
        <dbReference type="SAM" id="MobiDB-lite"/>
    </source>
</evidence>
<evidence type="ECO:0000256" key="1">
    <source>
        <dbReference type="SAM" id="Coils"/>
    </source>
</evidence>
<feature type="signal peptide" evidence="3">
    <location>
        <begin position="1"/>
        <end position="20"/>
    </location>
</feature>
<feature type="region of interest" description="Disordered" evidence="2">
    <location>
        <begin position="155"/>
        <end position="175"/>
    </location>
</feature>
<dbReference type="EMBL" id="AP018203">
    <property type="protein sequence ID" value="BAY57014.1"/>
    <property type="molecule type" value="Genomic_DNA"/>
</dbReference>
<gene>
    <name evidence="4" type="ORF">NIES2135_38770</name>
</gene>
<feature type="compositionally biased region" description="Polar residues" evidence="2">
    <location>
        <begin position="299"/>
        <end position="308"/>
    </location>
</feature>
<keyword evidence="3" id="KW-0732">Signal</keyword>
<keyword evidence="5" id="KW-1185">Reference proteome</keyword>
<evidence type="ECO:0000313" key="5">
    <source>
        <dbReference type="Proteomes" id="UP000217895"/>
    </source>
</evidence>
<dbReference type="AlphaFoldDB" id="A0A1Z4JJU1"/>
<keyword evidence="1" id="KW-0175">Coiled coil</keyword>
<proteinExistence type="predicted"/>
<accession>A0A1Z4JJU1</accession>
<organism evidence="4 5">
    <name type="scientific">Leptolyngbya boryana NIES-2135</name>
    <dbReference type="NCBI Taxonomy" id="1973484"/>
    <lineage>
        <taxon>Bacteria</taxon>
        <taxon>Bacillati</taxon>
        <taxon>Cyanobacteriota</taxon>
        <taxon>Cyanophyceae</taxon>
        <taxon>Leptolyngbyales</taxon>
        <taxon>Leptolyngbyaceae</taxon>
        <taxon>Leptolyngbya group</taxon>
        <taxon>Leptolyngbya</taxon>
    </lineage>
</organism>
<reference evidence="4 5" key="1">
    <citation type="submission" date="2017-06" db="EMBL/GenBank/DDBJ databases">
        <title>Genome sequencing of cyanobaciteial culture collection at National Institute for Environmental Studies (NIES).</title>
        <authorList>
            <person name="Hirose Y."/>
            <person name="Shimura Y."/>
            <person name="Fujisawa T."/>
            <person name="Nakamura Y."/>
            <person name="Kawachi M."/>
        </authorList>
    </citation>
    <scope>NUCLEOTIDE SEQUENCE [LARGE SCALE GENOMIC DNA]</scope>
    <source>
        <strain evidence="4 5">NIES-2135</strain>
    </source>
</reference>
<feature type="coiled-coil region" evidence="1">
    <location>
        <begin position="81"/>
        <end position="142"/>
    </location>
</feature>
<name>A0A1Z4JJU1_LEPBY</name>
<protein>
    <submittedName>
        <fullName evidence="4">Uncharacterized protein</fullName>
    </submittedName>
</protein>
<evidence type="ECO:0000313" key="4">
    <source>
        <dbReference type="EMBL" id="BAY57014.1"/>
    </source>
</evidence>
<evidence type="ECO:0000256" key="3">
    <source>
        <dbReference type="SAM" id="SignalP"/>
    </source>
</evidence>
<feature type="chain" id="PRO_5011115515" evidence="3">
    <location>
        <begin position="21"/>
        <end position="327"/>
    </location>
</feature>
<feature type="region of interest" description="Disordered" evidence="2">
    <location>
        <begin position="20"/>
        <end position="39"/>
    </location>
</feature>